<protein>
    <submittedName>
        <fullName evidence="2">Uncharacterized protein</fullName>
    </submittedName>
</protein>
<reference evidence="2 3" key="1">
    <citation type="journal article" date="2014" name="Nat. Commun.">
        <title>Klebsormidium flaccidum genome reveals primary factors for plant terrestrial adaptation.</title>
        <authorList>
            <person name="Hori K."/>
            <person name="Maruyama F."/>
            <person name="Fujisawa T."/>
            <person name="Togashi T."/>
            <person name="Yamamoto N."/>
            <person name="Seo M."/>
            <person name="Sato S."/>
            <person name="Yamada T."/>
            <person name="Mori H."/>
            <person name="Tajima N."/>
            <person name="Moriyama T."/>
            <person name="Ikeuchi M."/>
            <person name="Watanabe M."/>
            <person name="Wada H."/>
            <person name="Kobayashi K."/>
            <person name="Saito M."/>
            <person name="Masuda T."/>
            <person name="Sasaki-Sekimoto Y."/>
            <person name="Mashiguchi K."/>
            <person name="Awai K."/>
            <person name="Shimojima M."/>
            <person name="Masuda S."/>
            <person name="Iwai M."/>
            <person name="Nobusawa T."/>
            <person name="Narise T."/>
            <person name="Kondo S."/>
            <person name="Saito H."/>
            <person name="Sato R."/>
            <person name="Murakawa M."/>
            <person name="Ihara Y."/>
            <person name="Oshima-Yamada Y."/>
            <person name="Ohtaka K."/>
            <person name="Satoh M."/>
            <person name="Sonobe K."/>
            <person name="Ishii M."/>
            <person name="Ohtani R."/>
            <person name="Kanamori-Sato M."/>
            <person name="Honoki R."/>
            <person name="Miyazaki D."/>
            <person name="Mochizuki H."/>
            <person name="Umetsu J."/>
            <person name="Higashi K."/>
            <person name="Shibata D."/>
            <person name="Kamiya Y."/>
            <person name="Sato N."/>
            <person name="Nakamura Y."/>
            <person name="Tabata S."/>
            <person name="Ida S."/>
            <person name="Kurokawa K."/>
            <person name="Ohta H."/>
        </authorList>
    </citation>
    <scope>NUCLEOTIDE SEQUENCE [LARGE SCALE GENOMIC DNA]</scope>
    <source>
        <strain evidence="2 3">NIES-2285</strain>
    </source>
</reference>
<sequence length="312" mass="35569">MAADDRHTADQPSIELKKTRTVPRYALPNAAWLLPEYVNEGADYIHKTFHSGNYNYLRRLPEKIDDHSVTAARRDLQEQPFTSTGRSKSPAKGYTAKGRLFQDFEYIPTPFLDSPPRSDRTSALEGRTPFIVPKEASLKPKYADYHFVEGEPEAQAYVDQYDVSKLEERSKRSLELFGPFVPSSKTVTISVPSRNEASTILEEVKNIVSNEWPECSVECFFNPEDLLLVQFGEESADIRDGIAAYMNVLVTCNREIDRLHLVKAAEHWNSAPGDGKLYFSLRPPWVKQVIDEPFRIVHAKDRRLPGSIRRPV</sequence>
<dbReference type="EMBL" id="DF236999">
    <property type="protein sequence ID" value="GAQ80267.1"/>
    <property type="molecule type" value="Genomic_DNA"/>
</dbReference>
<organism evidence="2 3">
    <name type="scientific">Klebsormidium nitens</name>
    <name type="common">Green alga</name>
    <name type="synonym">Ulothrix nitens</name>
    <dbReference type="NCBI Taxonomy" id="105231"/>
    <lineage>
        <taxon>Eukaryota</taxon>
        <taxon>Viridiplantae</taxon>
        <taxon>Streptophyta</taxon>
        <taxon>Klebsormidiophyceae</taxon>
        <taxon>Klebsormidiales</taxon>
        <taxon>Klebsormidiaceae</taxon>
        <taxon>Klebsormidium</taxon>
    </lineage>
</organism>
<feature type="region of interest" description="Disordered" evidence="1">
    <location>
        <begin position="73"/>
        <end position="93"/>
    </location>
</feature>
<accession>A0A1Y1HUQ3</accession>
<keyword evidence="3" id="KW-1185">Reference proteome</keyword>
<evidence type="ECO:0000256" key="1">
    <source>
        <dbReference type="SAM" id="MobiDB-lite"/>
    </source>
</evidence>
<dbReference type="PANTHER" id="PTHR40430">
    <property type="entry name" value="T. BRUCEI SPP.-SPECIFIC PROTEIN"/>
    <property type="match status" value="1"/>
</dbReference>
<name>A0A1Y1HUQ3_KLENI</name>
<evidence type="ECO:0000313" key="3">
    <source>
        <dbReference type="Proteomes" id="UP000054558"/>
    </source>
</evidence>
<evidence type="ECO:0000313" key="2">
    <source>
        <dbReference type="EMBL" id="GAQ80267.1"/>
    </source>
</evidence>
<dbReference type="OMA" id="VFCKTNR"/>
<dbReference type="Proteomes" id="UP000054558">
    <property type="component" value="Unassembled WGS sequence"/>
</dbReference>
<dbReference type="OrthoDB" id="541713at2759"/>
<dbReference type="PANTHER" id="PTHR40430:SF1">
    <property type="entry name" value="T. BRUCEI SPP.-SPECIFIC PROTEIN"/>
    <property type="match status" value="1"/>
</dbReference>
<gene>
    <name evidence="2" type="ORF">KFL_000500200</name>
</gene>
<proteinExistence type="predicted"/>
<dbReference type="AlphaFoldDB" id="A0A1Y1HUQ3"/>